<dbReference type="RefSeq" id="WP_198125085.1">
    <property type="nucleotide sequence ID" value="NZ_JAECZC010000021.1"/>
</dbReference>
<organism evidence="1 2">
    <name type="scientific">Amazonocrinis nigriterrae CENA67</name>
    <dbReference type="NCBI Taxonomy" id="2794033"/>
    <lineage>
        <taxon>Bacteria</taxon>
        <taxon>Bacillati</taxon>
        <taxon>Cyanobacteriota</taxon>
        <taxon>Cyanophyceae</taxon>
        <taxon>Nostocales</taxon>
        <taxon>Nostocaceae</taxon>
        <taxon>Amazonocrinis</taxon>
        <taxon>Amazonocrinis nigriterrae</taxon>
    </lineage>
</organism>
<dbReference type="EMBL" id="JAECZC010000021">
    <property type="protein sequence ID" value="MBH8563195.1"/>
    <property type="molecule type" value="Genomic_DNA"/>
</dbReference>
<comment type="caution">
    <text evidence="1">The sequence shown here is derived from an EMBL/GenBank/DDBJ whole genome shotgun (WGS) entry which is preliminary data.</text>
</comment>
<accession>A0A8J7HTT9</accession>
<dbReference type="AlphaFoldDB" id="A0A8J7HTT9"/>
<dbReference type="Proteomes" id="UP000632766">
    <property type="component" value="Unassembled WGS sequence"/>
</dbReference>
<evidence type="ECO:0000313" key="1">
    <source>
        <dbReference type="EMBL" id="MBH8563195.1"/>
    </source>
</evidence>
<proteinExistence type="predicted"/>
<evidence type="ECO:0000313" key="2">
    <source>
        <dbReference type="Proteomes" id="UP000632766"/>
    </source>
</evidence>
<keyword evidence="2" id="KW-1185">Reference proteome</keyword>
<gene>
    <name evidence="1" type="ORF">I8748_13540</name>
</gene>
<protein>
    <submittedName>
        <fullName evidence="1">Uncharacterized protein</fullName>
    </submittedName>
</protein>
<name>A0A8J7HTT9_9NOST</name>
<sequence>MQSKFFISEQEKEKIFCTELVKYGVKYETAVKAARILASGQPDEVLTADEIKIVKEACENWSVQKKRIKRLKSLIKDLAYKDYT</sequence>
<reference evidence="1 2" key="1">
    <citation type="journal article" date="2021" name="Int. J. Syst. Evol. Microbiol.">
        <title>Amazonocrinis nigriterrae gen. nov., sp. nov., Atlanticothrix silvestris gen. nov., sp. nov. and Dendronalium phyllosphericum gen. nov., sp. nov., nostocacean cyanobacteria from Brazilian environments.</title>
        <authorList>
            <person name="Alvarenga D.O."/>
            <person name="Andreote A.P.D."/>
            <person name="Branco L.H.Z."/>
            <person name="Delbaje E."/>
            <person name="Cruz R.B."/>
            <person name="Varani A.M."/>
            <person name="Fiore M.F."/>
        </authorList>
    </citation>
    <scope>NUCLEOTIDE SEQUENCE [LARGE SCALE GENOMIC DNA]</scope>
    <source>
        <strain evidence="1 2">CENA67</strain>
    </source>
</reference>